<protein>
    <submittedName>
        <fullName evidence="2">Uncharacterized protein</fullName>
    </submittedName>
</protein>
<dbReference type="Proteomes" id="UP001054945">
    <property type="component" value="Unassembled WGS sequence"/>
</dbReference>
<evidence type="ECO:0000313" key="2">
    <source>
        <dbReference type="EMBL" id="GIY72147.1"/>
    </source>
</evidence>
<dbReference type="AlphaFoldDB" id="A0AAV4VPJ2"/>
<name>A0AAV4VPJ2_CAEEX</name>
<organism evidence="2 3">
    <name type="scientific">Caerostris extrusa</name>
    <name type="common">Bark spider</name>
    <name type="synonym">Caerostris bankana</name>
    <dbReference type="NCBI Taxonomy" id="172846"/>
    <lineage>
        <taxon>Eukaryota</taxon>
        <taxon>Metazoa</taxon>
        <taxon>Ecdysozoa</taxon>
        <taxon>Arthropoda</taxon>
        <taxon>Chelicerata</taxon>
        <taxon>Arachnida</taxon>
        <taxon>Araneae</taxon>
        <taxon>Araneomorphae</taxon>
        <taxon>Entelegynae</taxon>
        <taxon>Araneoidea</taxon>
        <taxon>Araneidae</taxon>
        <taxon>Caerostris</taxon>
    </lineage>
</organism>
<sequence length="116" mass="13246">MSAKISEPLNFHLAEESASRERGVHAEGREDPPTKDFPAVLFCLKGLIHLHCLTTVRIRKQRIPPVDDSTPQRCEKLRSTLSESLDLHFQNDLESTNVTIWREKKNPLCSSFKGTY</sequence>
<dbReference type="EMBL" id="BPLR01014901">
    <property type="protein sequence ID" value="GIY72147.1"/>
    <property type="molecule type" value="Genomic_DNA"/>
</dbReference>
<feature type="region of interest" description="Disordered" evidence="1">
    <location>
        <begin position="1"/>
        <end position="31"/>
    </location>
</feature>
<comment type="caution">
    <text evidence="2">The sequence shown here is derived from an EMBL/GenBank/DDBJ whole genome shotgun (WGS) entry which is preliminary data.</text>
</comment>
<reference evidence="2 3" key="1">
    <citation type="submission" date="2021-06" db="EMBL/GenBank/DDBJ databases">
        <title>Caerostris extrusa draft genome.</title>
        <authorList>
            <person name="Kono N."/>
            <person name="Arakawa K."/>
        </authorList>
    </citation>
    <scope>NUCLEOTIDE SEQUENCE [LARGE SCALE GENOMIC DNA]</scope>
</reference>
<keyword evidence="3" id="KW-1185">Reference proteome</keyword>
<accession>A0AAV4VPJ2</accession>
<gene>
    <name evidence="2" type="ORF">CEXT_190481</name>
</gene>
<evidence type="ECO:0000313" key="3">
    <source>
        <dbReference type="Proteomes" id="UP001054945"/>
    </source>
</evidence>
<evidence type="ECO:0000256" key="1">
    <source>
        <dbReference type="SAM" id="MobiDB-lite"/>
    </source>
</evidence>
<proteinExistence type="predicted"/>
<feature type="compositionally biased region" description="Basic and acidic residues" evidence="1">
    <location>
        <begin position="13"/>
        <end position="31"/>
    </location>
</feature>